<evidence type="ECO:0000313" key="1">
    <source>
        <dbReference type="EMBL" id="KAF8002863.1"/>
    </source>
</evidence>
<name>A0A8H7LCJ0_9ASCO</name>
<comment type="caution">
    <text evidence="1">The sequence shown here is derived from an EMBL/GenBank/DDBJ whole genome shotgun (WGS) entry which is preliminary data.</text>
</comment>
<organism evidence="1 2">
    <name type="scientific">Metschnikowia pulcherrima</name>
    <dbReference type="NCBI Taxonomy" id="27326"/>
    <lineage>
        <taxon>Eukaryota</taxon>
        <taxon>Fungi</taxon>
        <taxon>Dikarya</taxon>
        <taxon>Ascomycota</taxon>
        <taxon>Saccharomycotina</taxon>
        <taxon>Pichiomycetes</taxon>
        <taxon>Metschnikowiaceae</taxon>
        <taxon>Metschnikowia</taxon>
    </lineage>
</organism>
<protein>
    <submittedName>
        <fullName evidence="1">Uncharacterized protein</fullName>
    </submittedName>
</protein>
<dbReference type="Proteomes" id="UP000649328">
    <property type="component" value="Unassembled WGS sequence"/>
</dbReference>
<accession>A0A8H7LCJ0</accession>
<evidence type="ECO:0000313" key="2">
    <source>
        <dbReference type="Proteomes" id="UP000649328"/>
    </source>
</evidence>
<keyword evidence="2" id="KW-1185">Reference proteome</keyword>
<sequence>MMHASSKNALRCALYGVAADIQEMDLFECWSVSAGVLALIRTASLISSHSPQYSTMDENL</sequence>
<dbReference type="EMBL" id="JACBPP010000003">
    <property type="protein sequence ID" value="KAF8002863.1"/>
    <property type="molecule type" value="Genomic_DNA"/>
</dbReference>
<proteinExistence type="predicted"/>
<dbReference type="AlphaFoldDB" id="A0A8H7LCJ0"/>
<gene>
    <name evidence="1" type="ORF">HF325_002108</name>
</gene>
<reference evidence="1" key="1">
    <citation type="submission" date="2020-10" db="EMBL/GenBank/DDBJ databases">
        <title>The Whole-Genome Sequence of Metschnikowia persimmonesis, a Novel Endophytic Yeast Species Isolated from Medicinal Plant Diospyros kaki Thumb.</title>
        <authorList>
            <person name="Rahmat E."/>
            <person name="Kang Y."/>
        </authorList>
    </citation>
    <scope>NUCLEOTIDE SEQUENCE</scope>
    <source>
        <strain evidence="1">KIOM G15050</strain>
    </source>
</reference>